<dbReference type="InterPro" id="IPR020471">
    <property type="entry name" value="AKR"/>
</dbReference>
<dbReference type="InterPro" id="IPR036812">
    <property type="entry name" value="NAD(P)_OxRdtase_dom_sf"/>
</dbReference>
<accession>A0A0C2C7F6</accession>
<dbReference type="Gene3D" id="3.20.20.100">
    <property type="entry name" value="NADP-dependent oxidoreductase domain"/>
    <property type="match status" value="1"/>
</dbReference>
<feature type="domain" description="NADP-dependent oxidoreductase" evidence="1">
    <location>
        <begin position="25"/>
        <end position="69"/>
    </location>
</feature>
<proteinExistence type="predicted"/>
<evidence type="ECO:0000313" key="2">
    <source>
        <dbReference type="EMBL" id="KIH52228.1"/>
    </source>
</evidence>
<reference evidence="2 3" key="1">
    <citation type="submission" date="2013-12" db="EMBL/GenBank/DDBJ databases">
        <title>Draft genome of the parsitic nematode Ancylostoma duodenale.</title>
        <authorList>
            <person name="Mitreva M."/>
        </authorList>
    </citation>
    <scope>NUCLEOTIDE SEQUENCE [LARGE SCALE GENOMIC DNA]</scope>
    <source>
        <strain evidence="2 3">Zhejiang</strain>
    </source>
</reference>
<dbReference type="PANTHER" id="PTHR43827">
    <property type="entry name" value="2,5-DIKETO-D-GLUCONIC ACID REDUCTASE"/>
    <property type="match status" value="1"/>
</dbReference>
<sequence>MSSAFQSVKGGAAKLNTGFYIPLVGLGTYKITGDQVKPAVDAALSCGYRMFDTAKYYVNELELGAALEVHTNSGRLLMLLVFPLYYPGEGRIWLRVVFLS</sequence>
<protein>
    <recommendedName>
        <fullName evidence="1">NADP-dependent oxidoreductase domain-containing protein</fullName>
    </recommendedName>
</protein>
<gene>
    <name evidence="2" type="ORF">ANCDUO_17672</name>
</gene>
<evidence type="ECO:0000259" key="1">
    <source>
        <dbReference type="Pfam" id="PF00248"/>
    </source>
</evidence>
<organism evidence="2 3">
    <name type="scientific">Ancylostoma duodenale</name>
    <dbReference type="NCBI Taxonomy" id="51022"/>
    <lineage>
        <taxon>Eukaryota</taxon>
        <taxon>Metazoa</taxon>
        <taxon>Ecdysozoa</taxon>
        <taxon>Nematoda</taxon>
        <taxon>Chromadorea</taxon>
        <taxon>Rhabditida</taxon>
        <taxon>Rhabditina</taxon>
        <taxon>Rhabditomorpha</taxon>
        <taxon>Strongyloidea</taxon>
        <taxon>Ancylostomatidae</taxon>
        <taxon>Ancylostomatinae</taxon>
        <taxon>Ancylostoma</taxon>
    </lineage>
</organism>
<keyword evidence="3" id="KW-1185">Reference proteome</keyword>
<dbReference type="Pfam" id="PF00248">
    <property type="entry name" value="Aldo_ket_red"/>
    <property type="match status" value="1"/>
</dbReference>
<dbReference type="InterPro" id="IPR023210">
    <property type="entry name" value="NADP_OxRdtase_dom"/>
</dbReference>
<dbReference type="EMBL" id="KN744194">
    <property type="protein sequence ID" value="KIH52228.1"/>
    <property type="molecule type" value="Genomic_DNA"/>
</dbReference>
<evidence type="ECO:0000313" key="3">
    <source>
        <dbReference type="Proteomes" id="UP000054047"/>
    </source>
</evidence>
<dbReference type="SUPFAM" id="SSF51430">
    <property type="entry name" value="NAD(P)-linked oxidoreductase"/>
    <property type="match status" value="1"/>
</dbReference>
<dbReference type="GO" id="GO:0016491">
    <property type="term" value="F:oxidoreductase activity"/>
    <property type="evidence" value="ECO:0007669"/>
    <property type="project" value="InterPro"/>
</dbReference>
<name>A0A0C2C7F6_9BILA</name>
<dbReference type="PANTHER" id="PTHR43827:SF11">
    <property type="entry name" value="GLYOXAL REDUCTASE-LIKE"/>
    <property type="match status" value="1"/>
</dbReference>
<dbReference type="AlphaFoldDB" id="A0A0C2C7F6"/>
<dbReference type="Proteomes" id="UP000054047">
    <property type="component" value="Unassembled WGS sequence"/>
</dbReference>
<dbReference type="OrthoDB" id="416253at2759"/>